<dbReference type="PANTHER" id="PTHR43135:SF3">
    <property type="entry name" value="ALPHA-D-RIBOSE 1-METHYLPHOSPHONATE 5-TRIPHOSPHATE DIPHOSPHATASE"/>
    <property type="match status" value="1"/>
</dbReference>
<dbReference type="Gene3D" id="2.30.40.10">
    <property type="entry name" value="Urease, subunit C, domain 1"/>
    <property type="match status" value="1"/>
</dbReference>
<reference evidence="2" key="1">
    <citation type="journal article" date="2020" name="mSystems">
        <title>Genome- and Community-Level Interaction Insights into Carbon Utilization and Element Cycling Functions of Hydrothermarchaeota in Hydrothermal Sediment.</title>
        <authorList>
            <person name="Zhou Z."/>
            <person name="Liu Y."/>
            <person name="Xu W."/>
            <person name="Pan J."/>
            <person name="Luo Z.H."/>
            <person name="Li M."/>
        </authorList>
    </citation>
    <scope>NUCLEOTIDE SEQUENCE [LARGE SCALE GENOMIC DNA]</scope>
    <source>
        <strain evidence="2">SpSt-123</strain>
    </source>
</reference>
<evidence type="ECO:0000313" key="2">
    <source>
        <dbReference type="EMBL" id="HDS10275.1"/>
    </source>
</evidence>
<organism evidence="2">
    <name type="scientific">Fervidicoccus fontis</name>
    <dbReference type="NCBI Taxonomy" id="683846"/>
    <lineage>
        <taxon>Archaea</taxon>
        <taxon>Thermoproteota</taxon>
        <taxon>Thermoprotei</taxon>
        <taxon>Fervidicoccales</taxon>
        <taxon>Fervidicoccaceae</taxon>
        <taxon>Fervidicoccus</taxon>
    </lineage>
</organism>
<feature type="domain" description="Amidohydrolase-related" evidence="1">
    <location>
        <begin position="54"/>
        <end position="412"/>
    </location>
</feature>
<evidence type="ECO:0000259" key="1">
    <source>
        <dbReference type="Pfam" id="PF01979"/>
    </source>
</evidence>
<dbReference type="EMBL" id="DSDY01000049">
    <property type="protein sequence ID" value="HDS10275.1"/>
    <property type="molecule type" value="Genomic_DNA"/>
</dbReference>
<dbReference type="Pfam" id="PF01979">
    <property type="entry name" value="Amidohydro_1"/>
    <property type="match status" value="1"/>
</dbReference>
<dbReference type="InterPro" id="IPR057744">
    <property type="entry name" value="OTAase-like"/>
</dbReference>
<dbReference type="SUPFAM" id="SSF51338">
    <property type="entry name" value="Composite domain of metallo-dependent hydrolases"/>
    <property type="match status" value="1"/>
</dbReference>
<gene>
    <name evidence="2" type="ORF">ENO04_01435</name>
</gene>
<protein>
    <submittedName>
        <fullName evidence="2">Amidohydrolase family protein</fullName>
    </submittedName>
</protein>
<accession>A0A7C1E3I5</accession>
<dbReference type="Gene3D" id="3.20.20.140">
    <property type="entry name" value="Metal-dependent hydrolases"/>
    <property type="match status" value="1"/>
</dbReference>
<dbReference type="InterPro" id="IPR006680">
    <property type="entry name" value="Amidohydro-rel"/>
</dbReference>
<dbReference type="InterPro" id="IPR011059">
    <property type="entry name" value="Metal-dep_hydrolase_composite"/>
</dbReference>
<proteinExistence type="predicted"/>
<dbReference type="PANTHER" id="PTHR43135">
    <property type="entry name" value="ALPHA-D-RIBOSE 1-METHYLPHOSPHONATE 5-TRIPHOSPHATE DIPHOSPHATASE"/>
    <property type="match status" value="1"/>
</dbReference>
<dbReference type="InterPro" id="IPR051781">
    <property type="entry name" value="Metallo-dep_Hydrolase"/>
</dbReference>
<dbReference type="SUPFAM" id="SSF51556">
    <property type="entry name" value="Metallo-dependent hydrolases"/>
    <property type="match status" value="1"/>
</dbReference>
<comment type="caution">
    <text evidence="2">The sequence shown here is derived from an EMBL/GenBank/DDBJ whole genome shotgun (WGS) entry which is preliminary data.</text>
</comment>
<dbReference type="GO" id="GO:0016810">
    <property type="term" value="F:hydrolase activity, acting on carbon-nitrogen (but not peptide) bonds"/>
    <property type="evidence" value="ECO:0007669"/>
    <property type="project" value="InterPro"/>
</dbReference>
<keyword evidence="2" id="KW-0378">Hydrolase</keyword>
<sequence>MAKYALINATVFDGTDTVFKGVVIVDSGRIVDVARDTKAEIPRDAQVIDLDGKFLMPGLIDAHLHLVGMRTGDFVKEPLVTPYETFVVRAASDLFKLIMAGYTAVGDAGGLIAAKLKPAIEEGTLCGPRVVAAGLPLSPTFGHGDTHYLPIDWVDYRSSKKLRPLMTLICDGADECRKAARYALREDADFIKIMATGGVLSQKDRPEYRQFTPEEIKAIVDEARAAGRFVHAHAQGAEGIKNALIGGVKVIAHAIFIDDEGIELAIKNNAVLVPTFSIVHRLLEIGDKIGVPEWGLKKSREVYEAHIENIKKAYKRGVKIATGTDYVGGFFPMGMNSLEITLLIEKIGMTPIEALRAATSTAAEAVGLHKEIGRIAPGYSADLIVVKENPIENPKCLLNADNIVLVMKNGEIYKNKLNDTHK</sequence>
<dbReference type="AlphaFoldDB" id="A0A7C1E3I5"/>
<dbReference type="CDD" id="cd01299">
    <property type="entry name" value="Met_dep_hydrolase_A"/>
    <property type="match status" value="1"/>
</dbReference>
<dbReference type="InterPro" id="IPR032466">
    <property type="entry name" value="Metal_Hydrolase"/>
</dbReference>
<name>A0A7C1E3I5_9CREN</name>